<organism evidence="5 6">
    <name type="scientific">Danio rerio</name>
    <name type="common">Zebrafish</name>
    <name type="synonym">Brachydanio rerio</name>
    <dbReference type="NCBI Taxonomy" id="7955"/>
    <lineage>
        <taxon>Eukaryota</taxon>
        <taxon>Metazoa</taxon>
        <taxon>Chordata</taxon>
        <taxon>Craniata</taxon>
        <taxon>Vertebrata</taxon>
        <taxon>Euteleostomi</taxon>
        <taxon>Actinopterygii</taxon>
        <taxon>Neopterygii</taxon>
        <taxon>Teleostei</taxon>
        <taxon>Ostariophysi</taxon>
        <taxon>Cypriniformes</taxon>
        <taxon>Danionidae</taxon>
        <taxon>Danioninae</taxon>
        <taxon>Danio</taxon>
    </lineage>
</organism>
<keyword evidence="4" id="KW-0472">Membrane</keyword>
<sequence>MLQTLLFISTVIQITDCFIGPYLFRPDQPLDFSISVNDNYTGEASLCIRVFCSFTVPQRVLDSEEPIRRTWIKGDPQNPTVEVPSVDFGVSYGKAECNFLLKNLVQGQNDGDYRLKLEWGHGNVHIFNKTVRIIVKELTEKPTIEVPLLTAGEKAEISCRAPGTCLNPKMGMFWEGIEPERTERKAFGVIGREDDFLLLIFHPKPEHHNINLTCRVIFQENMQTEATVTLEVRHAPKISNSSRCVVWGDELICVCVSGGFPLPDIYWSPLDDVTEYYIAFSNENTFSIISISTASFRNLNMTIVCISMNPIGLETMEIQVDEKLKASWKLPTSWIFFSISLVLNISLASCLIVTLRRKGKPKPQDDNRVYISPMKSDESVFSGNFPPNFCLLLCVFGAGISICMVNYG</sequence>
<dbReference type="PANTHER" id="PTHR12035:SF128">
    <property type="entry name" value="BRANCHED CHAIN KETO ACID DEHYDROGENASE E1 SUBUNIT BETA,-LIKE-RELATED"/>
    <property type="match status" value="1"/>
</dbReference>
<keyword evidence="2" id="KW-0812">Transmembrane</keyword>
<keyword evidence="5" id="KW-1185">Reference proteome</keyword>
<evidence type="ECO:0000256" key="4">
    <source>
        <dbReference type="ARBA" id="ARBA00023136"/>
    </source>
</evidence>
<evidence type="ECO:0000256" key="3">
    <source>
        <dbReference type="ARBA" id="ARBA00022989"/>
    </source>
</evidence>
<dbReference type="KEGG" id="dre:103908853"/>
<dbReference type="RefSeq" id="XP_021322141.2">
    <property type="nucleotide sequence ID" value="XM_021466466.3"/>
</dbReference>
<dbReference type="OrthoDB" id="10012075at2759"/>
<evidence type="ECO:0000313" key="6">
    <source>
        <dbReference type="RefSeq" id="XP_021322141.2"/>
    </source>
</evidence>
<dbReference type="InterPro" id="IPR013783">
    <property type="entry name" value="Ig-like_fold"/>
</dbReference>
<dbReference type="InterPro" id="IPR036179">
    <property type="entry name" value="Ig-like_dom_sf"/>
</dbReference>
<dbReference type="PROSITE" id="PS50835">
    <property type="entry name" value="IG_LIKE"/>
    <property type="match status" value="1"/>
</dbReference>
<dbReference type="Proteomes" id="UP000000437">
    <property type="component" value="Chromosome 15"/>
</dbReference>
<proteinExistence type="predicted"/>
<evidence type="ECO:0000256" key="1">
    <source>
        <dbReference type="ARBA" id="ARBA00004167"/>
    </source>
</evidence>
<reference evidence="6" key="1">
    <citation type="submission" date="2025-08" db="UniProtKB">
        <authorList>
            <consortium name="RefSeq"/>
        </authorList>
    </citation>
    <scope>IDENTIFICATION</scope>
    <source>
        <strain evidence="6">Tuebingen</strain>
        <tissue evidence="6">Fibroblasts and whole tissue</tissue>
    </source>
</reference>
<name>A0A8M9PIS9_DANRE</name>
<dbReference type="GO" id="GO:0007155">
    <property type="term" value="P:cell adhesion"/>
    <property type="evidence" value="ECO:0000318"/>
    <property type="project" value="GO_Central"/>
</dbReference>
<dbReference type="GO" id="GO:0005886">
    <property type="term" value="C:plasma membrane"/>
    <property type="evidence" value="ECO:0000318"/>
    <property type="project" value="GO_Central"/>
</dbReference>
<protein>
    <submittedName>
        <fullName evidence="6">Sialic acid-binding Ig-like lectin 8</fullName>
    </submittedName>
</protein>
<dbReference type="PANTHER" id="PTHR12035">
    <property type="entry name" value="SIALIC ACID BINDING IMMUNOGLOBULIN-LIKE LECTIN"/>
    <property type="match status" value="1"/>
</dbReference>
<dbReference type="InterPro" id="IPR007110">
    <property type="entry name" value="Ig-like_dom"/>
</dbReference>
<dbReference type="AlphaFoldDB" id="A0A8M9PIS9"/>
<dbReference type="GO" id="GO:0033691">
    <property type="term" value="F:sialic acid binding"/>
    <property type="evidence" value="ECO:0000318"/>
    <property type="project" value="GO_Central"/>
</dbReference>
<accession>A0A8M9PIS9</accession>
<keyword evidence="3" id="KW-1133">Transmembrane helix</keyword>
<comment type="subcellular location">
    <subcellularLocation>
        <location evidence="1">Membrane</location>
        <topology evidence="1">Single-pass membrane protein</topology>
    </subcellularLocation>
</comment>
<dbReference type="SUPFAM" id="SSF48726">
    <property type="entry name" value="Immunoglobulin"/>
    <property type="match status" value="2"/>
</dbReference>
<gene>
    <name evidence="6" type="primary">LOC103908853</name>
</gene>
<evidence type="ECO:0000256" key="2">
    <source>
        <dbReference type="ARBA" id="ARBA00022692"/>
    </source>
</evidence>
<evidence type="ECO:0000313" key="5">
    <source>
        <dbReference type="Proteomes" id="UP000000437"/>
    </source>
</evidence>
<dbReference type="Gene3D" id="2.60.40.10">
    <property type="entry name" value="Immunoglobulins"/>
    <property type="match status" value="1"/>
</dbReference>
<dbReference type="InterPro" id="IPR051036">
    <property type="entry name" value="SIGLEC"/>
</dbReference>